<dbReference type="Gene3D" id="3.40.50.1820">
    <property type="entry name" value="alpha/beta hydrolase"/>
    <property type="match status" value="1"/>
</dbReference>
<reference evidence="2 3" key="1">
    <citation type="submission" date="2018-12" db="EMBL/GenBank/DDBJ databases">
        <title>Genome sequence and assembly of Colletotrichum trifolii.</title>
        <authorList>
            <person name="Gan P."/>
            <person name="Shirasu K."/>
        </authorList>
    </citation>
    <scope>NUCLEOTIDE SEQUENCE [LARGE SCALE GENOMIC DNA]</scope>
    <source>
        <strain evidence="2 3">543-2</strain>
    </source>
</reference>
<organism evidence="2 3">
    <name type="scientific">Colletotrichum trifolii</name>
    <dbReference type="NCBI Taxonomy" id="5466"/>
    <lineage>
        <taxon>Eukaryota</taxon>
        <taxon>Fungi</taxon>
        <taxon>Dikarya</taxon>
        <taxon>Ascomycota</taxon>
        <taxon>Pezizomycotina</taxon>
        <taxon>Sordariomycetes</taxon>
        <taxon>Hypocreomycetidae</taxon>
        <taxon>Glomerellales</taxon>
        <taxon>Glomerellaceae</taxon>
        <taxon>Colletotrichum</taxon>
        <taxon>Colletotrichum orbiculare species complex</taxon>
    </lineage>
</organism>
<feature type="chain" id="PRO_5020675286" evidence="1">
    <location>
        <begin position="20"/>
        <end position="289"/>
    </location>
</feature>
<keyword evidence="3" id="KW-1185">Reference proteome</keyword>
<comment type="caution">
    <text evidence="2">The sequence shown here is derived from an EMBL/GenBank/DDBJ whole genome shotgun (WGS) entry which is preliminary data.</text>
</comment>
<evidence type="ECO:0000313" key="3">
    <source>
        <dbReference type="Proteomes" id="UP000295703"/>
    </source>
</evidence>
<dbReference type="InterPro" id="IPR029058">
    <property type="entry name" value="AB_hydrolase_fold"/>
</dbReference>
<name>A0A4R8QTE7_COLTR</name>
<feature type="signal peptide" evidence="1">
    <location>
        <begin position="1"/>
        <end position="19"/>
    </location>
</feature>
<keyword evidence="1" id="KW-0732">Signal</keyword>
<sequence length="289" mass="30920">MKFLTSVVATLALSLPSLTQPLEERDVQTVHLTFHGGPASYQLTVPADGRIYPTNNGIAVNIIDAPDYNAISQCTFYTAGEKALVSGINPQGVQQVIVGPPQPVTGVSCSGICVPTAAGPLIVFIPGGVIAFQFALDFPDAVEHIIAHEAPTVLLLLPDAGEVFGFLYRLQEVYETEGVAAAAAGGFRKALLGYDDAGVPATVPPEAANPENFLGQRVSRPDVLRADRDAFFARAVEEQAKILGCLKFDVPDHHEGFQVELDAFLPYFIDSVEEESDRGEVRSRTSVIK</sequence>
<dbReference type="AlphaFoldDB" id="A0A4R8QTE7"/>
<proteinExistence type="predicted"/>
<evidence type="ECO:0000313" key="2">
    <source>
        <dbReference type="EMBL" id="TDZ40686.1"/>
    </source>
</evidence>
<evidence type="ECO:0000256" key="1">
    <source>
        <dbReference type="SAM" id="SignalP"/>
    </source>
</evidence>
<protein>
    <submittedName>
        <fullName evidence="2">Uncharacterized protein</fullName>
    </submittedName>
</protein>
<gene>
    <name evidence="2" type="ORF">CTRI78_v010195</name>
</gene>
<dbReference type="EMBL" id="RYZW01000156">
    <property type="protein sequence ID" value="TDZ40686.1"/>
    <property type="molecule type" value="Genomic_DNA"/>
</dbReference>
<dbReference type="Proteomes" id="UP000295703">
    <property type="component" value="Unassembled WGS sequence"/>
</dbReference>
<accession>A0A4R8QTE7</accession>